<feature type="disulfide bond" evidence="1">
    <location>
        <begin position="129"/>
        <end position="138"/>
    </location>
</feature>
<evidence type="ECO:0000313" key="4">
    <source>
        <dbReference type="EMBL" id="KAF7632139.1"/>
    </source>
</evidence>
<protein>
    <submittedName>
        <fullName evidence="4">Esophageal gland cell secretory protein-28</fullName>
    </submittedName>
</protein>
<evidence type="ECO:0000256" key="1">
    <source>
        <dbReference type="PROSITE-ProRule" id="PRU00076"/>
    </source>
</evidence>
<feature type="domain" description="EGF-like" evidence="3">
    <location>
        <begin position="105"/>
        <end position="139"/>
    </location>
</feature>
<organism evidence="4 5">
    <name type="scientific">Meloidogyne graminicola</name>
    <dbReference type="NCBI Taxonomy" id="189291"/>
    <lineage>
        <taxon>Eukaryota</taxon>
        <taxon>Metazoa</taxon>
        <taxon>Ecdysozoa</taxon>
        <taxon>Nematoda</taxon>
        <taxon>Chromadorea</taxon>
        <taxon>Rhabditida</taxon>
        <taxon>Tylenchina</taxon>
        <taxon>Tylenchomorpha</taxon>
        <taxon>Tylenchoidea</taxon>
        <taxon>Meloidogynidae</taxon>
        <taxon>Meloidogyninae</taxon>
        <taxon>Meloidogyne</taxon>
    </lineage>
</organism>
<name>A0A8S9ZFT9_9BILA</name>
<keyword evidence="1" id="KW-0245">EGF-like domain</keyword>
<dbReference type="AlphaFoldDB" id="A0A8S9ZFT9"/>
<proteinExistence type="predicted"/>
<accession>A0A8S9ZFT9</accession>
<gene>
    <name evidence="4" type="ORF">Mgra_00008451</name>
</gene>
<dbReference type="PROSITE" id="PS01186">
    <property type="entry name" value="EGF_2"/>
    <property type="match status" value="2"/>
</dbReference>
<dbReference type="Gene3D" id="2.10.25.10">
    <property type="entry name" value="Laminin"/>
    <property type="match status" value="1"/>
</dbReference>
<reference evidence="4" key="1">
    <citation type="journal article" date="2020" name="Ecol. Evol.">
        <title>Genome structure and content of the rice root-knot nematode (Meloidogyne graminicola).</title>
        <authorList>
            <person name="Phan N.T."/>
            <person name="Danchin E.G.J."/>
            <person name="Klopp C."/>
            <person name="Perfus-Barbeoch L."/>
            <person name="Kozlowski D.K."/>
            <person name="Koutsovoulos G.D."/>
            <person name="Lopez-Roques C."/>
            <person name="Bouchez O."/>
            <person name="Zahm M."/>
            <person name="Besnard G."/>
            <person name="Bellafiore S."/>
        </authorList>
    </citation>
    <scope>NUCLEOTIDE SEQUENCE</scope>
    <source>
        <strain evidence="4">VN-18</strain>
    </source>
</reference>
<dbReference type="InterPro" id="IPR000742">
    <property type="entry name" value="EGF"/>
</dbReference>
<comment type="caution">
    <text evidence="1">Lacks conserved residue(s) required for the propagation of feature annotation.</text>
</comment>
<dbReference type="EMBL" id="JABEBT010000111">
    <property type="protein sequence ID" value="KAF7632139.1"/>
    <property type="molecule type" value="Genomic_DNA"/>
</dbReference>
<dbReference type="PROSITE" id="PS00022">
    <property type="entry name" value="EGF_1"/>
    <property type="match status" value="1"/>
</dbReference>
<keyword evidence="2" id="KW-0732">Signal</keyword>
<dbReference type="PROSITE" id="PS50026">
    <property type="entry name" value="EGF_3"/>
    <property type="match status" value="1"/>
</dbReference>
<sequence>MKSVNIQILPFLLSFFIISTNTLAQRHRYSQQGGGHITRQKLQQFQREENGPEPKIICVHGTSVAGGRCICDQGWAGTNCQREMHCATFERNPNGSCSICQSNFQGEHCEYIECQNGGEELNETQSCNCPKPYSGRFCDELLTRNVYYYYNSKVKI</sequence>
<feature type="signal peptide" evidence="2">
    <location>
        <begin position="1"/>
        <end position="24"/>
    </location>
</feature>
<feature type="chain" id="PRO_5035807065" evidence="2">
    <location>
        <begin position="25"/>
        <end position="156"/>
    </location>
</feature>
<keyword evidence="1" id="KW-1015">Disulfide bond</keyword>
<comment type="caution">
    <text evidence="4">The sequence shown here is derived from an EMBL/GenBank/DDBJ whole genome shotgun (WGS) entry which is preliminary data.</text>
</comment>
<evidence type="ECO:0000313" key="5">
    <source>
        <dbReference type="Proteomes" id="UP000605970"/>
    </source>
</evidence>
<evidence type="ECO:0000259" key="3">
    <source>
        <dbReference type="PROSITE" id="PS50026"/>
    </source>
</evidence>
<dbReference type="OrthoDB" id="283575at2759"/>
<evidence type="ECO:0000256" key="2">
    <source>
        <dbReference type="SAM" id="SignalP"/>
    </source>
</evidence>
<keyword evidence="5" id="KW-1185">Reference proteome</keyword>
<dbReference type="Proteomes" id="UP000605970">
    <property type="component" value="Unassembled WGS sequence"/>
</dbReference>